<feature type="compositionally biased region" description="Low complexity" evidence="1">
    <location>
        <begin position="436"/>
        <end position="452"/>
    </location>
</feature>
<dbReference type="AlphaFoldDB" id="A0A974XKD2"/>
<keyword evidence="2" id="KW-0732">Signal</keyword>
<feature type="chain" id="PRO_5037524517" description="Peptidyl-prolyl cis-trans isomerase" evidence="2">
    <location>
        <begin position="22"/>
        <end position="452"/>
    </location>
</feature>
<dbReference type="EMBL" id="CP071504">
    <property type="protein sequence ID" value="QSX28601.1"/>
    <property type="molecule type" value="Genomic_DNA"/>
</dbReference>
<feature type="signal peptide" evidence="2">
    <location>
        <begin position="1"/>
        <end position="21"/>
    </location>
</feature>
<dbReference type="RefSeq" id="WP_207324000.1">
    <property type="nucleotide sequence ID" value="NZ_CP071504.1"/>
</dbReference>
<keyword evidence="4" id="KW-1185">Reference proteome</keyword>
<reference evidence="3 4" key="1">
    <citation type="submission" date="2021-03" db="EMBL/GenBank/DDBJ databases">
        <title>Novel species identification of genus Shewanella.</title>
        <authorList>
            <person name="Liu G."/>
            <person name="Zhang Q."/>
        </authorList>
    </citation>
    <scope>NUCLEOTIDE SEQUENCE [LARGE SCALE GENOMIC DNA]</scope>
    <source>
        <strain evidence="3 4">FJAT-53726</strain>
    </source>
</reference>
<feature type="region of interest" description="Disordered" evidence="1">
    <location>
        <begin position="426"/>
        <end position="452"/>
    </location>
</feature>
<evidence type="ECO:0000313" key="4">
    <source>
        <dbReference type="Proteomes" id="UP000663281"/>
    </source>
</evidence>
<proteinExistence type="predicted"/>
<organism evidence="3 4">
    <name type="scientific">Shewanella cyperi</name>
    <dbReference type="NCBI Taxonomy" id="2814292"/>
    <lineage>
        <taxon>Bacteria</taxon>
        <taxon>Pseudomonadati</taxon>
        <taxon>Pseudomonadota</taxon>
        <taxon>Gammaproteobacteria</taxon>
        <taxon>Alteromonadales</taxon>
        <taxon>Shewanellaceae</taxon>
        <taxon>Shewanella</taxon>
    </lineage>
</organism>
<evidence type="ECO:0000313" key="3">
    <source>
        <dbReference type="EMBL" id="QSX28601.1"/>
    </source>
</evidence>
<accession>A0A974XKD2</accession>
<dbReference type="KEGG" id="scyp:JYB88_09880"/>
<name>A0A974XKD2_9GAMM</name>
<evidence type="ECO:0000256" key="2">
    <source>
        <dbReference type="SAM" id="SignalP"/>
    </source>
</evidence>
<evidence type="ECO:0000256" key="1">
    <source>
        <dbReference type="SAM" id="MobiDB-lite"/>
    </source>
</evidence>
<dbReference type="Proteomes" id="UP000663281">
    <property type="component" value="Chromosome"/>
</dbReference>
<evidence type="ECO:0008006" key="5">
    <source>
        <dbReference type="Google" id="ProtNLM"/>
    </source>
</evidence>
<gene>
    <name evidence="3" type="ORF">JYB88_09880</name>
</gene>
<sequence>MNHGRYAIALLSLLPLWAAMAAGPDMNADTTALTAQADTPGLSQGLADSLYRLGDGSISRGAFDAMLLEQWRLARYHDRDMPESLWQQGRAGYDMDYLLRANLSHTLEQLFPQLRQLPVKLAASRVQASRDSPWVAMPDMAELLALLKAPNPLGYELSGVQQQALGERIAIELGESEQISLAQIFNEQSVQGRQKLLQADTDYWQQLIARRAMQERQTQWLLANSLLSGAELDILRYLTRARLLYPKLLAHFGVGVEQHGDNPALQALAAEVTGDEIRAFYHQYPQRFQRLTQAEAEVWCYGAQSEAEQARRKNAAERNREQAPSRVRLADDATRSVELPCRKGNDIIAGVDGTWLRSLAAALPERSLSQPVRSPEGLWLLLQTGDKAYDLYPEDSETTAFIARNALAADKAWQRWQALRRQLGLPPAMRPADGHATSNANASAKANANTKG</sequence>
<protein>
    <recommendedName>
        <fullName evidence="5">Peptidyl-prolyl cis-trans isomerase</fullName>
    </recommendedName>
</protein>